<feature type="signal peptide" evidence="1">
    <location>
        <begin position="1"/>
        <end position="25"/>
    </location>
</feature>
<dbReference type="Proteomes" id="UP000828390">
    <property type="component" value="Unassembled WGS sequence"/>
</dbReference>
<protein>
    <submittedName>
        <fullName evidence="2">Uncharacterized protein</fullName>
    </submittedName>
</protein>
<name>A0A9D4NKM5_DREPO</name>
<evidence type="ECO:0000256" key="1">
    <source>
        <dbReference type="SAM" id="SignalP"/>
    </source>
</evidence>
<keyword evidence="3" id="KW-1185">Reference proteome</keyword>
<gene>
    <name evidence="2" type="ORF">DPMN_021370</name>
</gene>
<evidence type="ECO:0000313" key="2">
    <source>
        <dbReference type="EMBL" id="KAH3897185.1"/>
    </source>
</evidence>
<feature type="chain" id="PRO_5039653594" evidence="1">
    <location>
        <begin position="26"/>
        <end position="227"/>
    </location>
</feature>
<proteinExistence type="predicted"/>
<sequence length="227" mass="24939">MFSQSRSACFVLIITFMLFGGDVSADKDSEESLKSLLKSLTSSLRDGSSLHADGMARAFPGSISGGGSGPDTAALDEAIRIVENILASGDTNKNLVETLEKLINIRDVVKIKHQRNGSPANRKAEVNLERVGMENERSLLQGKESEAALADRDFHNKNCFKLGQICGFYRDSCCARDTEYGSNASLCCIRLSGGENVLLSDRYGYCVPSYASYTCDEMQRMYSLWQR</sequence>
<organism evidence="2 3">
    <name type="scientific">Dreissena polymorpha</name>
    <name type="common">Zebra mussel</name>
    <name type="synonym">Mytilus polymorpha</name>
    <dbReference type="NCBI Taxonomy" id="45954"/>
    <lineage>
        <taxon>Eukaryota</taxon>
        <taxon>Metazoa</taxon>
        <taxon>Spiralia</taxon>
        <taxon>Lophotrochozoa</taxon>
        <taxon>Mollusca</taxon>
        <taxon>Bivalvia</taxon>
        <taxon>Autobranchia</taxon>
        <taxon>Heteroconchia</taxon>
        <taxon>Euheterodonta</taxon>
        <taxon>Imparidentia</taxon>
        <taxon>Neoheterodontei</taxon>
        <taxon>Myida</taxon>
        <taxon>Dreissenoidea</taxon>
        <taxon>Dreissenidae</taxon>
        <taxon>Dreissena</taxon>
    </lineage>
</organism>
<keyword evidence="1" id="KW-0732">Signal</keyword>
<accession>A0A9D4NKM5</accession>
<dbReference type="EMBL" id="JAIWYP010000001">
    <property type="protein sequence ID" value="KAH3897185.1"/>
    <property type="molecule type" value="Genomic_DNA"/>
</dbReference>
<evidence type="ECO:0000313" key="3">
    <source>
        <dbReference type="Proteomes" id="UP000828390"/>
    </source>
</evidence>
<comment type="caution">
    <text evidence="2">The sequence shown here is derived from an EMBL/GenBank/DDBJ whole genome shotgun (WGS) entry which is preliminary data.</text>
</comment>
<reference evidence="2" key="2">
    <citation type="submission" date="2020-11" db="EMBL/GenBank/DDBJ databases">
        <authorList>
            <person name="McCartney M.A."/>
            <person name="Auch B."/>
            <person name="Kono T."/>
            <person name="Mallez S."/>
            <person name="Becker A."/>
            <person name="Gohl D.M."/>
            <person name="Silverstein K.A.T."/>
            <person name="Koren S."/>
            <person name="Bechman K.B."/>
            <person name="Herman A."/>
            <person name="Abrahante J.E."/>
            <person name="Garbe J."/>
        </authorList>
    </citation>
    <scope>NUCLEOTIDE SEQUENCE</scope>
    <source>
        <strain evidence="2">Duluth1</strain>
        <tissue evidence="2">Whole animal</tissue>
    </source>
</reference>
<reference evidence="2" key="1">
    <citation type="journal article" date="2019" name="bioRxiv">
        <title>The Genome of the Zebra Mussel, Dreissena polymorpha: A Resource for Invasive Species Research.</title>
        <authorList>
            <person name="McCartney M.A."/>
            <person name="Auch B."/>
            <person name="Kono T."/>
            <person name="Mallez S."/>
            <person name="Zhang Y."/>
            <person name="Obille A."/>
            <person name="Becker A."/>
            <person name="Abrahante J.E."/>
            <person name="Garbe J."/>
            <person name="Badalamenti J.P."/>
            <person name="Herman A."/>
            <person name="Mangelson H."/>
            <person name="Liachko I."/>
            <person name="Sullivan S."/>
            <person name="Sone E.D."/>
            <person name="Koren S."/>
            <person name="Silverstein K.A.T."/>
            <person name="Beckman K.B."/>
            <person name="Gohl D.M."/>
        </authorList>
    </citation>
    <scope>NUCLEOTIDE SEQUENCE</scope>
    <source>
        <strain evidence="2">Duluth1</strain>
        <tissue evidence="2">Whole animal</tissue>
    </source>
</reference>
<dbReference type="AlphaFoldDB" id="A0A9D4NKM5"/>